<evidence type="ECO:0000256" key="11">
    <source>
        <dbReference type="ARBA" id="ARBA00033284"/>
    </source>
</evidence>
<dbReference type="AlphaFoldDB" id="A0A328AH91"/>
<comment type="pathway">
    <text evidence="2 14">Glycan biosynthesis; trehalose biosynthesis.</text>
</comment>
<evidence type="ECO:0000256" key="7">
    <source>
        <dbReference type="ARBA" id="ARBA00022801"/>
    </source>
</evidence>
<dbReference type="Gene3D" id="1.10.10.760">
    <property type="entry name" value="E-set domains of sugar-utilizing enzymes"/>
    <property type="match status" value="1"/>
</dbReference>
<dbReference type="InterPro" id="IPR017853">
    <property type="entry name" value="GH"/>
</dbReference>
<dbReference type="NCBIfam" id="TIGR02402">
    <property type="entry name" value="trehalose_TreZ"/>
    <property type="match status" value="1"/>
</dbReference>
<dbReference type="SMART" id="SM00642">
    <property type="entry name" value="Aamy"/>
    <property type="match status" value="1"/>
</dbReference>
<organism evidence="19 20">
    <name type="scientific">Phenylobacterium deserti</name>
    <dbReference type="NCBI Taxonomy" id="1914756"/>
    <lineage>
        <taxon>Bacteria</taxon>
        <taxon>Pseudomonadati</taxon>
        <taxon>Pseudomonadota</taxon>
        <taxon>Alphaproteobacteria</taxon>
        <taxon>Caulobacterales</taxon>
        <taxon>Caulobacteraceae</taxon>
        <taxon>Phenylobacterium</taxon>
    </lineage>
</organism>
<dbReference type="InterPro" id="IPR013783">
    <property type="entry name" value="Ig-like_fold"/>
</dbReference>
<sequence>MSSSGSDWGATWLGDGRTRFRLWAPGQTRLSLEIEGRDALALETGADGWFETIVQASPGARYRYRLENGLAVPDPASRAQAGDVHGWSLVTDPTAYSWRQSEWLGRPWRETVVQEVHAGVLGGFAGVAARLPSLAELGVTAVQLMPVAAVSGQRNWGYDGVLPYAPAAAYGSPDELKALVDEAHRLGLMIFLDVVYNHFGPDGNYLPAYAPEFFDESRQTPWGAAIAFGREPVARFFIDNAIYWLSEFRLDGLRFDAVHAIADETFLDRMAAEVSSAVPDREVHLILENESNDAARLTRGYTAQWNDDFHNVLHVLLTDETQAYYQDFAEQPAEKLARCLAEGFIYQGEGSPNHDGAPRGTASGHLSPTAFVTFLQNHDQVGNRALGERLTALVAPERLQAAMGLLLLCPQIPLLFMGEEDGSQTPFLFFTDFHDELADAVREGRRKEFAKFPAFADPEARQKIPDPNAASTFESSRPEPGPDAESWRALVGSLLALRRDHIVPYLDEARSLGGVALGPKAVQAAWSLGDQRLTVALNLGDEAVTLKDPPQDAPVFDLGLAAEDDQLAPAAFIAWLEPQA</sequence>
<evidence type="ECO:0000256" key="3">
    <source>
        <dbReference type="ARBA" id="ARBA00008061"/>
    </source>
</evidence>
<dbReference type="CDD" id="cd11325">
    <property type="entry name" value="AmyAc_GTHase"/>
    <property type="match status" value="1"/>
</dbReference>
<feature type="active site" description="Nucleophile" evidence="15">
    <location>
        <position position="256"/>
    </location>
</feature>
<evidence type="ECO:0000256" key="14">
    <source>
        <dbReference type="PIRNR" id="PIRNR006337"/>
    </source>
</evidence>
<feature type="domain" description="Glycosyl hydrolase family 13 catalytic" evidence="18">
    <location>
        <begin position="110"/>
        <end position="498"/>
    </location>
</feature>
<gene>
    <name evidence="19" type="primary">treZ</name>
    <name evidence="19" type="ORF">DJ018_13855</name>
</gene>
<dbReference type="CDD" id="cd02853">
    <property type="entry name" value="E_set_MTHase_like_N"/>
    <property type="match status" value="1"/>
</dbReference>
<feature type="region of interest" description="Disordered" evidence="17">
    <location>
        <begin position="460"/>
        <end position="484"/>
    </location>
</feature>
<dbReference type="PIRSF" id="PIRSF006337">
    <property type="entry name" value="Trehalose_TreZ"/>
    <property type="match status" value="1"/>
</dbReference>
<comment type="caution">
    <text evidence="19">The sequence shown here is derived from an EMBL/GenBank/DDBJ whole genome shotgun (WGS) entry which is preliminary data.</text>
</comment>
<evidence type="ECO:0000256" key="13">
    <source>
        <dbReference type="NCBIfam" id="TIGR02402"/>
    </source>
</evidence>
<dbReference type="UniPathway" id="UPA00299"/>
<dbReference type="InterPro" id="IPR006047">
    <property type="entry name" value="GH13_cat_dom"/>
</dbReference>
<dbReference type="Proteomes" id="UP000249725">
    <property type="component" value="Unassembled WGS sequence"/>
</dbReference>
<comment type="catalytic activity">
    <reaction evidence="12 14">
        <text>hydrolysis of (1-&gt;4)-alpha-D-glucosidic linkage in 4-alpha-D-[(1-&gt;4)-alpha-D-glucanosyl]n trehalose to yield trehalose and (1-&gt;4)-alpha-D-glucan.</text>
        <dbReference type="EC" id="3.2.1.141"/>
    </reaction>
</comment>
<keyword evidence="6" id="KW-0963">Cytoplasm</keyword>
<evidence type="ECO:0000256" key="17">
    <source>
        <dbReference type="SAM" id="MobiDB-lite"/>
    </source>
</evidence>
<name>A0A328AH91_9CAUL</name>
<dbReference type="InterPro" id="IPR022567">
    <property type="entry name" value="DUF3459"/>
</dbReference>
<keyword evidence="8" id="KW-0119">Carbohydrate metabolism</keyword>
<dbReference type="EC" id="3.2.1.141" evidence="4 13"/>
<comment type="subcellular location">
    <subcellularLocation>
        <location evidence="1 15">Cytoplasm</location>
    </subcellularLocation>
</comment>
<dbReference type="SUPFAM" id="SSF81296">
    <property type="entry name" value="E set domains"/>
    <property type="match status" value="1"/>
</dbReference>
<keyword evidence="7 14" id="KW-0378">Hydrolase</keyword>
<comment type="similarity">
    <text evidence="3 14">Belongs to the glycosyl hydrolase 13 family.</text>
</comment>
<evidence type="ECO:0000259" key="18">
    <source>
        <dbReference type="SMART" id="SM00642"/>
    </source>
</evidence>
<dbReference type="GO" id="GO:0033942">
    <property type="term" value="F:4-alpha-D-(1-&gt;4)-alpha-D-glucanotrehalose trehalohydrolase activity"/>
    <property type="evidence" value="ECO:0007669"/>
    <property type="project" value="UniProtKB-EC"/>
</dbReference>
<protein>
    <recommendedName>
        <fullName evidence="5 13">Malto-oligosyltrehalose trehalohydrolase</fullName>
        <shortName evidence="14">MTHase</shortName>
        <ecNumber evidence="4 13">3.2.1.141</ecNumber>
    </recommendedName>
    <alternativeName>
        <fullName evidence="11 14">4-alpha-D-((1-&gt;4)-alpha-D-glucano)trehalose trehalohydrolase</fullName>
    </alternativeName>
    <alternativeName>
        <fullName evidence="10 14">Maltooligosyl trehalose trehalohydrolase</fullName>
    </alternativeName>
</protein>
<evidence type="ECO:0000256" key="9">
    <source>
        <dbReference type="ARBA" id="ARBA00023295"/>
    </source>
</evidence>
<dbReference type="PANTHER" id="PTHR43651">
    <property type="entry name" value="1,4-ALPHA-GLUCAN-BRANCHING ENZYME"/>
    <property type="match status" value="1"/>
</dbReference>
<dbReference type="EMBL" id="QFYR01000003">
    <property type="protein sequence ID" value="RAK52228.1"/>
    <property type="molecule type" value="Genomic_DNA"/>
</dbReference>
<evidence type="ECO:0000256" key="10">
    <source>
        <dbReference type="ARBA" id="ARBA00032057"/>
    </source>
</evidence>
<dbReference type="GO" id="GO:0005992">
    <property type="term" value="P:trehalose biosynthetic process"/>
    <property type="evidence" value="ECO:0007669"/>
    <property type="project" value="UniProtKB-UniRule"/>
</dbReference>
<feature type="active site" description="Proton donor" evidence="15">
    <location>
        <position position="288"/>
    </location>
</feature>
<accession>A0A328AH91</accession>
<dbReference type="InterPro" id="IPR014756">
    <property type="entry name" value="Ig_E-set"/>
</dbReference>
<reference evidence="20" key="1">
    <citation type="submission" date="2018-05" db="EMBL/GenBank/DDBJ databases">
        <authorList>
            <person name="Li X."/>
        </authorList>
    </citation>
    <scope>NUCLEOTIDE SEQUENCE [LARGE SCALE GENOMIC DNA]</scope>
    <source>
        <strain evidence="20">YIM 73061</strain>
    </source>
</reference>
<keyword evidence="20" id="KW-1185">Reference proteome</keyword>
<proteinExistence type="inferred from homology"/>
<evidence type="ECO:0000313" key="19">
    <source>
        <dbReference type="EMBL" id="RAK52228.1"/>
    </source>
</evidence>
<dbReference type="Pfam" id="PF00128">
    <property type="entry name" value="Alpha-amylase"/>
    <property type="match status" value="1"/>
</dbReference>
<dbReference type="PANTHER" id="PTHR43651:SF11">
    <property type="entry name" value="MALTO-OLIGOSYLTREHALOSE TREHALOHYDROLASE"/>
    <property type="match status" value="1"/>
</dbReference>
<evidence type="ECO:0000256" key="6">
    <source>
        <dbReference type="ARBA" id="ARBA00022490"/>
    </source>
</evidence>
<dbReference type="Gene3D" id="2.60.40.10">
    <property type="entry name" value="Immunoglobulins"/>
    <property type="match status" value="1"/>
</dbReference>
<dbReference type="InterPro" id="IPR044901">
    <property type="entry name" value="Trehalose_TreZ_E-set_sf"/>
</dbReference>
<evidence type="ECO:0000256" key="4">
    <source>
        <dbReference type="ARBA" id="ARBA00012268"/>
    </source>
</evidence>
<dbReference type="SUPFAM" id="SSF51445">
    <property type="entry name" value="(Trans)glycosidases"/>
    <property type="match status" value="1"/>
</dbReference>
<evidence type="ECO:0000256" key="15">
    <source>
        <dbReference type="PIRSR" id="PIRSR006337-1"/>
    </source>
</evidence>
<dbReference type="InterPro" id="IPR012768">
    <property type="entry name" value="Trehalose_TreZ"/>
</dbReference>
<evidence type="ECO:0000256" key="8">
    <source>
        <dbReference type="ARBA" id="ARBA00023277"/>
    </source>
</evidence>
<dbReference type="Pfam" id="PF11941">
    <property type="entry name" value="DUF3459"/>
    <property type="match status" value="1"/>
</dbReference>
<evidence type="ECO:0000256" key="12">
    <source>
        <dbReference type="ARBA" id="ARBA00034013"/>
    </source>
</evidence>
<evidence type="ECO:0000313" key="20">
    <source>
        <dbReference type="Proteomes" id="UP000249725"/>
    </source>
</evidence>
<evidence type="ECO:0000256" key="2">
    <source>
        <dbReference type="ARBA" id="ARBA00005199"/>
    </source>
</evidence>
<evidence type="ECO:0000256" key="1">
    <source>
        <dbReference type="ARBA" id="ARBA00004496"/>
    </source>
</evidence>
<dbReference type="RefSeq" id="WP_111515552.1">
    <property type="nucleotide sequence ID" value="NZ_QFYR01000003.1"/>
</dbReference>
<dbReference type="OrthoDB" id="9800174at2"/>
<feature type="site" description="Transition state stabilizer" evidence="16">
    <location>
        <position position="379"/>
    </location>
</feature>
<dbReference type="GO" id="GO:0005737">
    <property type="term" value="C:cytoplasm"/>
    <property type="evidence" value="ECO:0007669"/>
    <property type="project" value="UniProtKB-SubCell"/>
</dbReference>
<dbReference type="Gene3D" id="3.20.20.80">
    <property type="entry name" value="Glycosidases"/>
    <property type="match status" value="1"/>
</dbReference>
<keyword evidence="9 14" id="KW-0326">Glycosidase</keyword>
<evidence type="ECO:0000256" key="16">
    <source>
        <dbReference type="PIRSR" id="PIRSR006337-3"/>
    </source>
</evidence>
<evidence type="ECO:0000256" key="5">
    <source>
        <dbReference type="ARBA" id="ARBA00015938"/>
    </source>
</evidence>